<reference evidence="1" key="1">
    <citation type="submission" date="2014-05" db="EMBL/GenBank/DDBJ databases">
        <authorList>
            <person name="Chronopoulou M."/>
        </authorList>
    </citation>
    <scope>NUCLEOTIDE SEQUENCE</scope>
    <source>
        <tissue evidence="1">Whole organism</tissue>
    </source>
</reference>
<proteinExistence type="predicted"/>
<accession>A0A0K2UV42</accession>
<dbReference type="AlphaFoldDB" id="A0A0K2UV42"/>
<sequence>LICALQAVEHLQDNRLRLQQVQTLERKKGSVKKGKQEQDKFKKTAQVNTIKSIWAHARALGVSQQRAIKKVDGKSLVRAERPLLTLIFPVA</sequence>
<protein>
    <submittedName>
        <fullName evidence="1">Uncharacterized protein</fullName>
    </submittedName>
</protein>
<dbReference type="EMBL" id="HACA01024748">
    <property type="protein sequence ID" value="CDW42109.1"/>
    <property type="molecule type" value="Transcribed_RNA"/>
</dbReference>
<feature type="non-terminal residue" evidence="1">
    <location>
        <position position="1"/>
    </location>
</feature>
<organism evidence="1">
    <name type="scientific">Lepeophtheirus salmonis</name>
    <name type="common">Salmon louse</name>
    <name type="synonym">Caligus salmonis</name>
    <dbReference type="NCBI Taxonomy" id="72036"/>
    <lineage>
        <taxon>Eukaryota</taxon>
        <taxon>Metazoa</taxon>
        <taxon>Ecdysozoa</taxon>
        <taxon>Arthropoda</taxon>
        <taxon>Crustacea</taxon>
        <taxon>Multicrustacea</taxon>
        <taxon>Hexanauplia</taxon>
        <taxon>Copepoda</taxon>
        <taxon>Siphonostomatoida</taxon>
        <taxon>Caligidae</taxon>
        <taxon>Lepeophtheirus</taxon>
    </lineage>
</organism>
<name>A0A0K2UV42_LEPSM</name>
<evidence type="ECO:0000313" key="1">
    <source>
        <dbReference type="EMBL" id="CDW42109.1"/>
    </source>
</evidence>